<reference evidence="2" key="2">
    <citation type="submission" date="2020-11" db="EMBL/GenBank/DDBJ databases">
        <authorList>
            <person name="McCartney M.A."/>
            <person name="Auch B."/>
            <person name="Kono T."/>
            <person name="Mallez S."/>
            <person name="Becker A."/>
            <person name="Gohl D.M."/>
            <person name="Silverstein K.A.T."/>
            <person name="Koren S."/>
            <person name="Bechman K.B."/>
            <person name="Herman A."/>
            <person name="Abrahante J.E."/>
            <person name="Garbe J."/>
        </authorList>
    </citation>
    <scope>NUCLEOTIDE SEQUENCE</scope>
    <source>
        <strain evidence="2">Duluth1</strain>
        <tissue evidence="2">Whole animal</tissue>
    </source>
</reference>
<dbReference type="Proteomes" id="UP000828390">
    <property type="component" value="Unassembled WGS sequence"/>
</dbReference>
<evidence type="ECO:0000256" key="1">
    <source>
        <dbReference type="SAM" id="MobiDB-lite"/>
    </source>
</evidence>
<name>A0A9D4C645_DREPO</name>
<evidence type="ECO:0000313" key="3">
    <source>
        <dbReference type="Proteomes" id="UP000828390"/>
    </source>
</evidence>
<sequence>MRFKEAMPIMPAKTPYGNLQIRRKGQPDEKRRDCIAGNSRTSFVHEPSRQGCIVKYCHSNRIVCESTD</sequence>
<feature type="region of interest" description="Disordered" evidence="1">
    <location>
        <begin position="1"/>
        <end position="32"/>
    </location>
</feature>
<evidence type="ECO:0000313" key="2">
    <source>
        <dbReference type="EMBL" id="KAH3717704.1"/>
    </source>
</evidence>
<proteinExistence type="predicted"/>
<keyword evidence="3" id="KW-1185">Reference proteome</keyword>
<protein>
    <submittedName>
        <fullName evidence="2">Uncharacterized protein</fullName>
    </submittedName>
</protein>
<gene>
    <name evidence="2" type="ORF">DPMN_060499</name>
</gene>
<dbReference type="EMBL" id="JAIWYP010000013">
    <property type="protein sequence ID" value="KAH3717704.1"/>
    <property type="molecule type" value="Genomic_DNA"/>
</dbReference>
<organism evidence="2 3">
    <name type="scientific">Dreissena polymorpha</name>
    <name type="common">Zebra mussel</name>
    <name type="synonym">Mytilus polymorpha</name>
    <dbReference type="NCBI Taxonomy" id="45954"/>
    <lineage>
        <taxon>Eukaryota</taxon>
        <taxon>Metazoa</taxon>
        <taxon>Spiralia</taxon>
        <taxon>Lophotrochozoa</taxon>
        <taxon>Mollusca</taxon>
        <taxon>Bivalvia</taxon>
        <taxon>Autobranchia</taxon>
        <taxon>Heteroconchia</taxon>
        <taxon>Euheterodonta</taxon>
        <taxon>Imparidentia</taxon>
        <taxon>Neoheterodontei</taxon>
        <taxon>Myida</taxon>
        <taxon>Dreissenoidea</taxon>
        <taxon>Dreissenidae</taxon>
        <taxon>Dreissena</taxon>
    </lineage>
</organism>
<comment type="caution">
    <text evidence="2">The sequence shown here is derived from an EMBL/GenBank/DDBJ whole genome shotgun (WGS) entry which is preliminary data.</text>
</comment>
<accession>A0A9D4C645</accession>
<dbReference type="AlphaFoldDB" id="A0A9D4C645"/>
<reference evidence="2" key="1">
    <citation type="journal article" date="2019" name="bioRxiv">
        <title>The Genome of the Zebra Mussel, Dreissena polymorpha: A Resource for Invasive Species Research.</title>
        <authorList>
            <person name="McCartney M.A."/>
            <person name="Auch B."/>
            <person name="Kono T."/>
            <person name="Mallez S."/>
            <person name="Zhang Y."/>
            <person name="Obille A."/>
            <person name="Becker A."/>
            <person name="Abrahante J.E."/>
            <person name="Garbe J."/>
            <person name="Badalamenti J.P."/>
            <person name="Herman A."/>
            <person name="Mangelson H."/>
            <person name="Liachko I."/>
            <person name="Sullivan S."/>
            <person name="Sone E.D."/>
            <person name="Koren S."/>
            <person name="Silverstein K.A.T."/>
            <person name="Beckman K.B."/>
            <person name="Gohl D.M."/>
        </authorList>
    </citation>
    <scope>NUCLEOTIDE SEQUENCE</scope>
    <source>
        <strain evidence="2">Duluth1</strain>
        <tissue evidence="2">Whole animal</tissue>
    </source>
</reference>